<name>E1YE06_9BACT</name>
<reference evidence="1" key="1">
    <citation type="journal article" date="2011" name="Environ. Microbiol.">
        <title>Genomic insights into the metabolic potential of the polycyclic aromatic hydrocarbon degrading sulfate-reducing Deltaproteobacterium N47.</title>
        <authorList>
            <person name="Bergmann F."/>
            <person name="Selesi D."/>
            <person name="Weinmaier T."/>
            <person name="Tischler P."/>
            <person name="Rattei T."/>
            <person name="Meckenstock R.U."/>
        </authorList>
    </citation>
    <scope>NUCLEOTIDE SEQUENCE</scope>
</reference>
<protein>
    <submittedName>
        <fullName evidence="1">Uncharacterized protein</fullName>
    </submittedName>
</protein>
<organism evidence="1">
    <name type="scientific">uncultured Desulfobacterium sp</name>
    <dbReference type="NCBI Taxonomy" id="201089"/>
    <lineage>
        <taxon>Bacteria</taxon>
        <taxon>Pseudomonadati</taxon>
        <taxon>Thermodesulfobacteriota</taxon>
        <taxon>Desulfobacteria</taxon>
        <taxon>Desulfobacterales</taxon>
        <taxon>Desulfobacteriaceae</taxon>
        <taxon>Desulfobacterium</taxon>
        <taxon>environmental samples</taxon>
    </lineage>
</organism>
<proteinExistence type="predicted"/>
<accession>E1YE06</accession>
<sequence length="77" mass="8523">MQVAPHAGAWIETLALTSQLLCRRVAPHAGAWIETCSTEISIYRQYVAPHAGAWIETNAYILTQEKEISRAPCGRVD</sequence>
<gene>
    <name evidence="1" type="ORF">N47_B20820</name>
</gene>
<dbReference type="EMBL" id="FR695870">
    <property type="protein sequence ID" value="CBX28936.1"/>
    <property type="molecule type" value="Genomic_DNA"/>
</dbReference>
<evidence type="ECO:0000313" key="1">
    <source>
        <dbReference type="EMBL" id="CBX28936.1"/>
    </source>
</evidence>
<dbReference type="AlphaFoldDB" id="E1YE06"/>